<protein>
    <recommendedName>
        <fullName evidence="9">Adenosine deaminase domain-containing protein</fullName>
    </recommendedName>
</protein>
<organism evidence="10">
    <name type="scientific">Vannella robusta</name>
    <dbReference type="NCBI Taxonomy" id="1487602"/>
    <lineage>
        <taxon>Eukaryota</taxon>
        <taxon>Amoebozoa</taxon>
        <taxon>Discosea</taxon>
        <taxon>Flabellinia</taxon>
        <taxon>Vannellidae</taxon>
        <taxon>Vannella</taxon>
    </lineage>
</organism>
<comment type="similarity">
    <text evidence="2">Belongs to the metallo-dependent hydrolases superfamily. Adenosine and AMP deaminases family.</text>
</comment>
<dbReference type="CDD" id="cd00443">
    <property type="entry name" value="ADA_AMPD"/>
    <property type="match status" value="1"/>
</dbReference>
<sequence>MVTCNGFSFSFSMCEEVSREFCRQLAKVELHAHLNGSIPMNTLLELSKEQGKENLTDSSFLLGNRGDRSLEECFKLFDVVYQLTKDDDTIYRITKDVIKSFADDNVKYLELRTTPKVNPATNRTKDSYIQAVLRGTRECNHDNSLDIQTRILISIDRRLPLSDAEEAVDLALKYKDQGVVGLDWCGNPEIGSFSTFLPAFKRGREQGLKITLHFAEVDEPENVQDILKFRPDRIGHATVLCDDAVSQLHDNPIPMEICFTSNLLCQTVTEGTKHHFGVFHPLDYPLAICTDDKGVFGSDLSDEYYLIAQAFNLTQQQVITLANSAHSLIFDTNCPVPSN</sequence>
<dbReference type="PANTHER" id="PTHR11409:SF42">
    <property type="entry name" value="ADENOSINE DEAMINASE-LIKE PROTEIN"/>
    <property type="match status" value="1"/>
</dbReference>
<evidence type="ECO:0000256" key="5">
    <source>
        <dbReference type="ARBA" id="ARBA00022801"/>
    </source>
</evidence>
<evidence type="ECO:0000256" key="7">
    <source>
        <dbReference type="ARBA" id="ARBA00023080"/>
    </source>
</evidence>
<evidence type="ECO:0000256" key="6">
    <source>
        <dbReference type="ARBA" id="ARBA00022833"/>
    </source>
</evidence>
<dbReference type="PANTHER" id="PTHR11409">
    <property type="entry name" value="ADENOSINE DEAMINASE"/>
    <property type="match status" value="1"/>
</dbReference>
<evidence type="ECO:0000256" key="8">
    <source>
        <dbReference type="ARBA" id="ARBA00048787"/>
    </source>
</evidence>
<keyword evidence="5" id="KW-0378">Hydrolase</keyword>
<dbReference type="SUPFAM" id="SSF51556">
    <property type="entry name" value="Metallo-dependent hydrolases"/>
    <property type="match status" value="1"/>
</dbReference>
<dbReference type="GO" id="GO:0004000">
    <property type="term" value="F:adenosine deaminase activity"/>
    <property type="evidence" value="ECO:0007669"/>
    <property type="project" value="TreeGrafter"/>
</dbReference>
<dbReference type="InterPro" id="IPR006330">
    <property type="entry name" value="Ado/ade_deaminase"/>
</dbReference>
<evidence type="ECO:0000313" key="10">
    <source>
        <dbReference type="EMBL" id="CAE2238594.1"/>
    </source>
</evidence>
<reference evidence="10" key="1">
    <citation type="submission" date="2021-01" db="EMBL/GenBank/DDBJ databases">
        <authorList>
            <person name="Corre E."/>
            <person name="Pelletier E."/>
            <person name="Niang G."/>
            <person name="Scheremetjew M."/>
            <person name="Finn R."/>
            <person name="Kale V."/>
            <person name="Holt S."/>
            <person name="Cochrane G."/>
            <person name="Meng A."/>
            <person name="Brown T."/>
            <person name="Cohen L."/>
        </authorList>
    </citation>
    <scope>NUCLEOTIDE SEQUENCE</scope>
    <source>
        <strain evidence="10">DIVA3 518/3/11/1/6</strain>
    </source>
</reference>
<evidence type="ECO:0000256" key="4">
    <source>
        <dbReference type="ARBA" id="ARBA00022723"/>
    </source>
</evidence>
<evidence type="ECO:0000256" key="3">
    <source>
        <dbReference type="ARBA" id="ARBA00011245"/>
    </source>
</evidence>
<dbReference type="InterPro" id="IPR001365">
    <property type="entry name" value="A_deaminase_dom"/>
</dbReference>
<proteinExistence type="inferred from homology"/>
<dbReference type="FunFam" id="3.20.20.140:FF:000033">
    <property type="entry name" value="Adenosine deaminase-like protein"/>
    <property type="match status" value="1"/>
</dbReference>
<comment type="subunit">
    <text evidence="3">Monomer.</text>
</comment>
<evidence type="ECO:0000256" key="2">
    <source>
        <dbReference type="ARBA" id="ARBA00006676"/>
    </source>
</evidence>
<dbReference type="AlphaFoldDB" id="A0A7S4MRN0"/>
<dbReference type="GO" id="GO:0006154">
    <property type="term" value="P:adenosine catabolic process"/>
    <property type="evidence" value="ECO:0007669"/>
    <property type="project" value="TreeGrafter"/>
</dbReference>
<keyword evidence="7" id="KW-0546">Nucleotide metabolism</keyword>
<comment type="cofactor">
    <cofactor evidence="1">
        <name>Zn(2+)</name>
        <dbReference type="ChEBI" id="CHEBI:29105"/>
    </cofactor>
</comment>
<dbReference type="Pfam" id="PF00962">
    <property type="entry name" value="A_deaminase"/>
    <property type="match status" value="1"/>
</dbReference>
<dbReference type="Gene3D" id="3.20.20.140">
    <property type="entry name" value="Metal-dependent hydrolases"/>
    <property type="match status" value="1"/>
</dbReference>
<feature type="domain" description="Adenosine deaminase" evidence="9">
    <location>
        <begin position="27"/>
        <end position="325"/>
    </location>
</feature>
<dbReference type="GO" id="GO:0046103">
    <property type="term" value="P:inosine biosynthetic process"/>
    <property type="evidence" value="ECO:0007669"/>
    <property type="project" value="TreeGrafter"/>
</dbReference>
<evidence type="ECO:0000256" key="1">
    <source>
        <dbReference type="ARBA" id="ARBA00001947"/>
    </source>
</evidence>
<evidence type="ECO:0000259" key="9">
    <source>
        <dbReference type="Pfam" id="PF00962"/>
    </source>
</evidence>
<keyword evidence="4" id="KW-0479">Metal-binding</keyword>
<dbReference type="EMBL" id="HBKP01023749">
    <property type="protein sequence ID" value="CAE2238594.1"/>
    <property type="molecule type" value="Transcribed_RNA"/>
</dbReference>
<dbReference type="InterPro" id="IPR032466">
    <property type="entry name" value="Metal_Hydrolase"/>
</dbReference>
<dbReference type="GO" id="GO:0009117">
    <property type="term" value="P:nucleotide metabolic process"/>
    <property type="evidence" value="ECO:0007669"/>
    <property type="project" value="UniProtKB-KW"/>
</dbReference>
<accession>A0A7S4MRN0</accession>
<name>A0A7S4MRN0_9EUKA</name>
<comment type="catalytic activity">
    <reaction evidence="8">
        <text>N(6)-methyl-AMP + H2O + H(+) = IMP + methylamine</text>
        <dbReference type="Rhea" id="RHEA:16001"/>
        <dbReference type="ChEBI" id="CHEBI:15377"/>
        <dbReference type="ChEBI" id="CHEBI:15378"/>
        <dbReference type="ChEBI" id="CHEBI:58053"/>
        <dbReference type="ChEBI" id="CHEBI:59338"/>
        <dbReference type="ChEBI" id="CHEBI:144842"/>
    </reaction>
    <physiologicalReaction direction="left-to-right" evidence="8">
        <dbReference type="Rhea" id="RHEA:16002"/>
    </physiologicalReaction>
</comment>
<dbReference type="GO" id="GO:0046872">
    <property type="term" value="F:metal ion binding"/>
    <property type="evidence" value="ECO:0007669"/>
    <property type="project" value="UniProtKB-KW"/>
</dbReference>
<keyword evidence="6" id="KW-0862">Zinc</keyword>
<gene>
    <name evidence="10" type="ORF">VSP0166_LOCUS16581</name>
</gene>